<dbReference type="Proteomes" id="UP000823883">
    <property type="component" value="Unassembled WGS sequence"/>
</dbReference>
<feature type="chain" id="PRO_5038439778" description="Cell wall-binding protein" evidence="3">
    <location>
        <begin position="28"/>
        <end position="545"/>
    </location>
</feature>
<comment type="caution">
    <text evidence="4">The sequence shown here is derived from an EMBL/GenBank/DDBJ whole genome shotgun (WGS) entry which is preliminary data.</text>
</comment>
<evidence type="ECO:0000256" key="1">
    <source>
        <dbReference type="ARBA" id="ARBA00022737"/>
    </source>
</evidence>
<keyword evidence="1" id="KW-0677">Repeat</keyword>
<gene>
    <name evidence="4" type="ORF">IAA04_10795</name>
</gene>
<organism evidence="4 5">
    <name type="scientific">Candidatus Lachnoclostridium pullistercoris</name>
    <dbReference type="NCBI Taxonomy" id="2838632"/>
    <lineage>
        <taxon>Bacteria</taxon>
        <taxon>Bacillati</taxon>
        <taxon>Bacillota</taxon>
        <taxon>Clostridia</taxon>
        <taxon>Lachnospirales</taxon>
        <taxon>Lachnospiraceae</taxon>
    </lineage>
</organism>
<dbReference type="AlphaFoldDB" id="A0A9D2PGP4"/>
<dbReference type="EMBL" id="DWWL01000070">
    <property type="protein sequence ID" value="HJC48528.1"/>
    <property type="molecule type" value="Genomic_DNA"/>
</dbReference>
<name>A0A9D2PGP4_9FIRM</name>
<evidence type="ECO:0000256" key="3">
    <source>
        <dbReference type="SAM" id="SignalP"/>
    </source>
</evidence>
<evidence type="ECO:0000313" key="4">
    <source>
        <dbReference type="EMBL" id="HJC48528.1"/>
    </source>
</evidence>
<accession>A0A9D2PGP4</accession>
<evidence type="ECO:0000256" key="2">
    <source>
        <dbReference type="PROSITE-ProRule" id="PRU00591"/>
    </source>
</evidence>
<reference evidence="4" key="2">
    <citation type="submission" date="2021-04" db="EMBL/GenBank/DDBJ databases">
        <authorList>
            <person name="Gilroy R."/>
        </authorList>
    </citation>
    <scope>NUCLEOTIDE SEQUENCE</scope>
    <source>
        <strain evidence="4">CHK183-5548</strain>
    </source>
</reference>
<sequence length="545" mass="63012">MNKKKKICTVLAATAVFSMGMTATAFAEQGWTETDDGWKYYDEDGYQVTDEWKKSGDNWFYLDEDGNMVYEQIIEYDGDYYYVNEDGAMVKNEWIQMANDDDTDENDAVDVWYYFQNNGKAYVAGNNGTSFKTINGQKYAFDEEGKMLWGWVNDDSETCNSDTEWQNAIYYCGAEDDGAMKTGWQLIDVEEDREDLEKNKDDDDVMYYYFYFRANGKRVENGTKTINGLKYSFDEYGAMDYEWTLASGSTATSSVATAAQYKYYNYEDYGNRVKGWFYAIPSENINEDDYNDEVEHWYYADGSGDLAYSEIKTINGKKYAFNEKGEMLYDLQALVLDPNDSKKIIRSYHIEDENDMDAFIEQNPEYSGGDGTFDFTNSMLFYFGEDSDDGAMKTGTMNLYFEGETYHYYFLKSGSYKGAAFGSKAGLKNKYDGTYTEGDETESDSFIYDDKYIYREGRRKTADSDEKYAAFDAFGNEVTDPDEFENGTAYLVNTSGNIQKKKRNIKDRDGNYYCTNKDGIIIYYGTEKCNDHNSDVWHVYNEEED</sequence>
<evidence type="ECO:0000313" key="5">
    <source>
        <dbReference type="Proteomes" id="UP000823883"/>
    </source>
</evidence>
<dbReference type="InterPro" id="IPR018337">
    <property type="entry name" value="Cell_wall/Cho-bd_repeat"/>
</dbReference>
<dbReference type="PROSITE" id="PS51170">
    <property type="entry name" value="CW"/>
    <property type="match status" value="1"/>
</dbReference>
<dbReference type="Gene3D" id="2.10.270.10">
    <property type="entry name" value="Cholin Binding"/>
    <property type="match status" value="2"/>
</dbReference>
<proteinExistence type="predicted"/>
<dbReference type="Pfam" id="PF19127">
    <property type="entry name" value="Choline_bind_3"/>
    <property type="match status" value="1"/>
</dbReference>
<dbReference type="Gene3D" id="2.10.270.20">
    <property type="match status" value="1"/>
</dbReference>
<dbReference type="Pfam" id="PF01473">
    <property type="entry name" value="Choline_bind_1"/>
    <property type="match status" value="1"/>
</dbReference>
<reference evidence="4" key="1">
    <citation type="journal article" date="2021" name="PeerJ">
        <title>Extensive microbial diversity within the chicken gut microbiome revealed by metagenomics and culture.</title>
        <authorList>
            <person name="Gilroy R."/>
            <person name="Ravi A."/>
            <person name="Getino M."/>
            <person name="Pursley I."/>
            <person name="Horton D.L."/>
            <person name="Alikhan N.F."/>
            <person name="Baker D."/>
            <person name="Gharbi K."/>
            <person name="Hall N."/>
            <person name="Watson M."/>
            <person name="Adriaenssens E.M."/>
            <person name="Foster-Nyarko E."/>
            <person name="Jarju S."/>
            <person name="Secka A."/>
            <person name="Antonio M."/>
            <person name="Oren A."/>
            <person name="Chaudhuri R.R."/>
            <person name="La Ragione R."/>
            <person name="Hildebrand F."/>
            <person name="Pallen M.J."/>
        </authorList>
    </citation>
    <scope>NUCLEOTIDE SEQUENCE</scope>
    <source>
        <strain evidence="4">CHK183-5548</strain>
    </source>
</reference>
<protein>
    <recommendedName>
        <fullName evidence="6">Cell wall-binding protein</fullName>
    </recommendedName>
</protein>
<feature type="repeat" description="Cell wall-binding" evidence="2">
    <location>
        <begin position="49"/>
        <end position="68"/>
    </location>
</feature>
<feature type="signal peptide" evidence="3">
    <location>
        <begin position="1"/>
        <end position="27"/>
    </location>
</feature>
<dbReference type="SUPFAM" id="SSF69360">
    <property type="entry name" value="Cell wall binding repeat"/>
    <property type="match status" value="2"/>
</dbReference>
<evidence type="ECO:0008006" key="6">
    <source>
        <dbReference type="Google" id="ProtNLM"/>
    </source>
</evidence>
<keyword evidence="3" id="KW-0732">Signal</keyword>